<dbReference type="InterPro" id="IPR001296">
    <property type="entry name" value="Glyco_trans_1"/>
</dbReference>
<evidence type="ECO:0000259" key="1">
    <source>
        <dbReference type="Pfam" id="PF00534"/>
    </source>
</evidence>
<dbReference type="GO" id="GO:0016757">
    <property type="term" value="F:glycosyltransferase activity"/>
    <property type="evidence" value="ECO:0007669"/>
    <property type="project" value="InterPro"/>
</dbReference>
<dbReference type="AlphaFoldDB" id="A0A660L6K2"/>
<dbReference type="Pfam" id="PF13439">
    <property type="entry name" value="Glyco_transf_4"/>
    <property type="match status" value="1"/>
</dbReference>
<feature type="domain" description="Glycosyl transferase family 1" evidence="1">
    <location>
        <begin position="176"/>
        <end position="350"/>
    </location>
</feature>
<dbReference type="InterPro" id="IPR028098">
    <property type="entry name" value="Glyco_trans_4-like_N"/>
</dbReference>
<dbReference type="Gene3D" id="3.40.50.2000">
    <property type="entry name" value="Glycogen Phosphorylase B"/>
    <property type="match status" value="2"/>
</dbReference>
<protein>
    <submittedName>
        <fullName evidence="3">Glycosyltransferase involved in cell wall biosynthesis</fullName>
    </submittedName>
</protein>
<evidence type="ECO:0000259" key="2">
    <source>
        <dbReference type="Pfam" id="PF13439"/>
    </source>
</evidence>
<sequence>MKFLFVSTFPPTACGIATFTSHLRNGMIASLGLAQEDLPVLAVVPPGETVPESPFLRTLPKEDREAYREAAEWVNASDVDVVNVQHEFGIFGGGEGRYLLDFLSRLEKPVITTFHTVFSRRTPPYDAIQEEILARSTLAVVMTPSAVRYLVEQYGIPPEKVRVIPHGAPAKPRFSREALRRKWDVPGRKVVLSFGLISRSKGIDRFLTYLPEVVKEVPELLYLVAGQTHPEVRRREGEAYREELVRLVRELGLEEHVRFVDRFLSDEELVELLAVSDVYITHYPGLEQISSGTLAYAVGLGRPVLSTPYTYARDLLGRFPDLLLPYGDQDAWSSALKRILRDDAYRKGLERRLRAVGRRMRWENVGRAMWELGKALAPEVEVKPSHG</sequence>
<organism evidence="3 4">
    <name type="scientific">Brockia lithotrophica</name>
    <dbReference type="NCBI Taxonomy" id="933949"/>
    <lineage>
        <taxon>Bacteria</taxon>
        <taxon>Bacillati</taxon>
        <taxon>Bacillota</taxon>
        <taxon>Bacilli</taxon>
        <taxon>Bacillales</taxon>
        <taxon>Bacillales Family X. Incertae Sedis</taxon>
        <taxon>Brockia</taxon>
    </lineage>
</organism>
<proteinExistence type="predicted"/>
<gene>
    <name evidence="3" type="ORF">C7438_0714</name>
</gene>
<evidence type="ECO:0000313" key="3">
    <source>
        <dbReference type="EMBL" id="RKQ89058.1"/>
    </source>
</evidence>
<feature type="domain" description="Glycosyltransferase subfamily 4-like N-terminal" evidence="2">
    <location>
        <begin position="53"/>
        <end position="167"/>
    </location>
</feature>
<comment type="caution">
    <text evidence="3">The sequence shown here is derived from an EMBL/GenBank/DDBJ whole genome shotgun (WGS) entry which is preliminary data.</text>
</comment>
<dbReference type="PANTHER" id="PTHR12526:SF572">
    <property type="entry name" value="BLL5144 PROTEIN"/>
    <property type="match status" value="1"/>
</dbReference>
<keyword evidence="3" id="KW-0808">Transferase</keyword>
<evidence type="ECO:0000313" key="4">
    <source>
        <dbReference type="Proteomes" id="UP000267019"/>
    </source>
</evidence>
<name>A0A660L6K2_9BACL</name>
<accession>A0A660L6K2</accession>
<dbReference type="Pfam" id="PF00534">
    <property type="entry name" value="Glycos_transf_1"/>
    <property type="match status" value="1"/>
</dbReference>
<dbReference type="EMBL" id="RBIJ01000001">
    <property type="protein sequence ID" value="RKQ89058.1"/>
    <property type="molecule type" value="Genomic_DNA"/>
</dbReference>
<dbReference type="OrthoDB" id="9765330at2"/>
<dbReference type="PANTHER" id="PTHR12526">
    <property type="entry name" value="GLYCOSYLTRANSFERASE"/>
    <property type="match status" value="1"/>
</dbReference>
<dbReference type="RefSeq" id="WP_121443927.1">
    <property type="nucleotide sequence ID" value="NZ_RBIJ01000001.1"/>
</dbReference>
<keyword evidence="4" id="KW-1185">Reference proteome</keyword>
<dbReference type="SUPFAM" id="SSF53756">
    <property type="entry name" value="UDP-Glycosyltransferase/glycogen phosphorylase"/>
    <property type="match status" value="1"/>
</dbReference>
<dbReference type="Proteomes" id="UP000267019">
    <property type="component" value="Unassembled WGS sequence"/>
</dbReference>
<reference evidence="3 4" key="1">
    <citation type="submission" date="2018-10" db="EMBL/GenBank/DDBJ databases">
        <title>Genomic Encyclopedia of Type Strains, Phase IV (KMG-IV): sequencing the most valuable type-strain genomes for metagenomic binning, comparative biology and taxonomic classification.</title>
        <authorList>
            <person name="Goeker M."/>
        </authorList>
    </citation>
    <scope>NUCLEOTIDE SEQUENCE [LARGE SCALE GENOMIC DNA]</scope>
    <source>
        <strain evidence="3 4">DSM 22653</strain>
    </source>
</reference>